<evidence type="ECO:0000313" key="2">
    <source>
        <dbReference type="EMBL" id="HJA86514.1"/>
    </source>
</evidence>
<sequence>MKDVIHIASYIAHRYRQEYGCRIGEMKLHKLLYFTQREALVQTGEPLFEASFYGWKYGPVLKEIRDLYRSDSLYTLPSEDVIGRYQSVFDKVFSQYAIKDSLSLSRLSHGELSWKNSRKGLSYSDKGDVKMALEDIRKDADRIRLRRRILKEMGVIKLWAVKSSCHA</sequence>
<name>A0A9D2HWD3_9BACE</name>
<evidence type="ECO:0000259" key="1">
    <source>
        <dbReference type="Pfam" id="PF13274"/>
    </source>
</evidence>
<dbReference type="EMBL" id="DWZI01000050">
    <property type="protein sequence ID" value="HJA86514.1"/>
    <property type="molecule type" value="Genomic_DNA"/>
</dbReference>
<evidence type="ECO:0000313" key="3">
    <source>
        <dbReference type="Proteomes" id="UP000823862"/>
    </source>
</evidence>
<dbReference type="AlphaFoldDB" id="A0A9D2HWD3"/>
<dbReference type="InterPro" id="IPR025272">
    <property type="entry name" value="SocA_Panacea"/>
</dbReference>
<dbReference type="Pfam" id="PF13274">
    <property type="entry name" value="SocA_Panacea"/>
    <property type="match status" value="1"/>
</dbReference>
<proteinExistence type="predicted"/>
<protein>
    <submittedName>
        <fullName evidence="2">SocA family protein</fullName>
    </submittedName>
</protein>
<reference evidence="2" key="2">
    <citation type="submission" date="2021-04" db="EMBL/GenBank/DDBJ databases">
        <authorList>
            <person name="Gilroy R."/>
        </authorList>
    </citation>
    <scope>NUCLEOTIDE SEQUENCE</scope>
    <source>
        <strain evidence="2">ChiHjej12B11-9795</strain>
    </source>
</reference>
<reference evidence="2" key="1">
    <citation type="journal article" date="2021" name="PeerJ">
        <title>Extensive microbial diversity within the chicken gut microbiome revealed by metagenomics and culture.</title>
        <authorList>
            <person name="Gilroy R."/>
            <person name="Ravi A."/>
            <person name="Getino M."/>
            <person name="Pursley I."/>
            <person name="Horton D.L."/>
            <person name="Alikhan N.F."/>
            <person name="Baker D."/>
            <person name="Gharbi K."/>
            <person name="Hall N."/>
            <person name="Watson M."/>
            <person name="Adriaenssens E.M."/>
            <person name="Foster-Nyarko E."/>
            <person name="Jarju S."/>
            <person name="Secka A."/>
            <person name="Antonio M."/>
            <person name="Oren A."/>
            <person name="Chaudhuri R.R."/>
            <person name="La Ragione R."/>
            <person name="Hildebrand F."/>
            <person name="Pallen M.J."/>
        </authorList>
    </citation>
    <scope>NUCLEOTIDE SEQUENCE</scope>
    <source>
        <strain evidence="2">ChiHjej12B11-9795</strain>
    </source>
</reference>
<feature type="domain" description="Antitoxin SocA-like Panacea" evidence="1">
    <location>
        <begin position="28"/>
        <end position="115"/>
    </location>
</feature>
<comment type="caution">
    <text evidence="2">The sequence shown here is derived from an EMBL/GenBank/DDBJ whole genome shotgun (WGS) entry which is preliminary data.</text>
</comment>
<accession>A0A9D2HWD3</accession>
<gene>
    <name evidence="2" type="ORF">H9950_10070</name>
</gene>
<organism evidence="2 3">
    <name type="scientific">Candidatus Bacteroides avicola</name>
    <dbReference type="NCBI Taxonomy" id="2838468"/>
    <lineage>
        <taxon>Bacteria</taxon>
        <taxon>Pseudomonadati</taxon>
        <taxon>Bacteroidota</taxon>
        <taxon>Bacteroidia</taxon>
        <taxon>Bacteroidales</taxon>
        <taxon>Bacteroidaceae</taxon>
        <taxon>Bacteroides</taxon>
    </lineage>
</organism>
<dbReference type="Proteomes" id="UP000823862">
    <property type="component" value="Unassembled WGS sequence"/>
</dbReference>